<keyword evidence="1" id="KW-0812">Transmembrane</keyword>
<protein>
    <submittedName>
        <fullName evidence="2">Uncharacterized protein</fullName>
    </submittedName>
</protein>
<comment type="caution">
    <text evidence="2">The sequence shown here is derived from an EMBL/GenBank/DDBJ whole genome shotgun (WGS) entry which is preliminary data.</text>
</comment>
<reference evidence="2 3" key="1">
    <citation type="submission" date="2012-05" db="EMBL/GenBank/DDBJ databases">
        <title>Recombination and specialization in a pathogen metapopulation.</title>
        <authorList>
            <person name="Gardiner A."/>
            <person name="Kemen E."/>
            <person name="Schultz-Larsen T."/>
            <person name="MacLean D."/>
            <person name="Van Oosterhout C."/>
            <person name="Jones J.D.G."/>
        </authorList>
    </citation>
    <scope>NUCLEOTIDE SEQUENCE [LARGE SCALE GENOMIC DNA]</scope>
    <source>
        <strain evidence="2 3">Ac Nc2</strain>
    </source>
</reference>
<accession>A0A024FXQ0</accession>
<sequence>MTLTARANVLCSFVWYTDKDEARACLKKEVRRLKPPGSPIGDPIELLQGPTSKHPIPTDHIAEHRMLYPATENGPTKRPASNKSWISATACLTIISLAVILLVLAKILGIKARWTRSIKRRRTDRANTMKLAP</sequence>
<keyword evidence="3" id="KW-1185">Reference proteome</keyword>
<name>A0A024FXQ0_9STRA</name>
<feature type="transmembrane region" description="Helical" evidence="1">
    <location>
        <begin position="85"/>
        <end position="110"/>
    </location>
</feature>
<keyword evidence="1" id="KW-1133">Transmembrane helix</keyword>
<gene>
    <name evidence="2" type="ORF">BN9_135120</name>
</gene>
<proteinExistence type="predicted"/>
<dbReference type="Proteomes" id="UP000053237">
    <property type="component" value="Unassembled WGS sequence"/>
</dbReference>
<evidence type="ECO:0000256" key="1">
    <source>
        <dbReference type="SAM" id="Phobius"/>
    </source>
</evidence>
<dbReference type="AlphaFoldDB" id="A0A024FXQ0"/>
<organism evidence="2 3">
    <name type="scientific">Albugo candida</name>
    <dbReference type="NCBI Taxonomy" id="65357"/>
    <lineage>
        <taxon>Eukaryota</taxon>
        <taxon>Sar</taxon>
        <taxon>Stramenopiles</taxon>
        <taxon>Oomycota</taxon>
        <taxon>Peronosporomycetes</taxon>
        <taxon>Albuginales</taxon>
        <taxon>Albuginaceae</taxon>
        <taxon>Albugo</taxon>
    </lineage>
</organism>
<keyword evidence="1" id="KW-0472">Membrane</keyword>
<dbReference type="EMBL" id="CAIX01002306">
    <property type="protein sequence ID" value="CCI11806.1"/>
    <property type="molecule type" value="Genomic_DNA"/>
</dbReference>
<dbReference type="InParanoid" id="A0A024FXQ0"/>
<evidence type="ECO:0000313" key="2">
    <source>
        <dbReference type="EMBL" id="CCI11806.1"/>
    </source>
</evidence>
<evidence type="ECO:0000313" key="3">
    <source>
        <dbReference type="Proteomes" id="UP000053237"/>
    </source>
</evidence>